<dbReference type="PANTHER" id="PTHR30636">
    <property type="entry name" value="UPF0701 PROTEIN YICC"/>
    <property type="match status" value="1"/>
</dbReference>
<keyword evidence="2" id="KW-0540">Nuclease</keyword>
<proteinExistence type="inferred from homology"/>
<dbReference type="Pfam" id="PF03755">
    <property type="entry name" value="YicC-like_N"/>
    <property type="match status" value="1"/>
</dbReference>
<feature type="region of interest" description="Disordered" evidence="6">
    <location>
        <begin position="1"/>
        <end position="40"/>
    </location>
</feature>
<feature type="compositionally biased region" description="Polar residues" evidence="6">
    <location>
        <begin position="25"/>
        <end position="39"/>
    </location>
</feature>
<dbReference type="FunCoup" id="Q7UP91">
    <property type="interactions" value="209"/>
</dbReference>
<name>Q7UP91_RHOBA</name>
<dbReference type="KEGG" id="rba:RB7091"/>
<dbReference type="GO" id="GO:0016891">
    <property type="term" value="F:RNA endonuclease activity producing 5'-phosphomonoesters, hydrolytic mechanism"/>
    <property type="evidence" value="ECO:0000318"/>
    <property type="project" value="GO_Central"/>
</dbReference>
<dbReference type="EMBL" id="BX294145">
    <property type="protein sequence ID" value="CAD75171.1"/>
    <property type="molecule type" value="Genomic_DNA"/>
</dbReference>
<keyword evidence="3" id="KW-0255">Endonuclease</keyword>
<organism evidence="9 10">
    <name type="scientific">Rhodopirellula baltica (strain DSM 10527 / NCIMB 13988 / SH1)</name>
    <dbReference type="NCBI Taxonomy" id="243090"/>
    <lineage>
        <taxon>Bacteria</taxon>
        <taxon>Pseudomonadati</taxon>
        <taxon>Planctomycetota</taxon>
        <taxon>Planctomycetia</taxon>
        <taxon>Pirellulales</taxon>
        <taxon>Pirellulaceae</taxon>
        <taxon>Rhodopirellula</taxon>
    </lineage>
</organism>
<evidence type="ECO:0000256" key="6">
    <source>
        <dbReference type="SAM" id="MobiDB-lite"/>
    </source>
</evidence>
<evidence type="ECO:0000259" key="7">
    <source>
        <dbReference type="Pfam" id="PF03755"/>
    </source>
</evidence>
<dbReference type="Proteomes" id="UP000001025">
    <property type="component" value="Chromosome"/>
</dbReference>
<keyword evidence="10" id="KW-1185">Reference proteome</keyword>
<gene>
    <name evidence="9" type="ordered locus">RB7091</name>
</gene>
<evidence type="ECO:0000256" key="1">
    <source>
        <dbReference type="ARBA" id="ARBA00001968"/>
    </source>
</evidence>
<dbReference type="GO" id="GO:0006401">
    <property type="term" value="P:RNA catabolic process"/>
    <property type="evidence" value="ECO:0000318"/>
    <property type="project" value="GO_Central"/>
</dbReference>
<comment type="cofactor">
    <cofactor evidence="1">
        <name>a divalent metal cation</name>
        <dbReference type="ChEBI" id="CHEBI:60240"/>
    </cofactor>
</comment>
<comment type="similarity">
    <text evidence="5">Belongs to the YicC/YloC family.</text>
</comment>
<evidence type="ECO:0000256" key="2">
    <source>
        <dbReference type="ARBA" id="ARBA00022722"/>
    </source>
</evidence>
<dbReference type="AlphaFoldDB" id="Q7UP91"/>
<protein>
    <recommendedName>
        <fullName evidence="11">YicC family protein</fullName>
    </recommendedName>
</protein>
<reference evidence="9 10" key="1">
    <citation type="journal article" date="2003" name="Proc. Natl. Acad. Sci. U.S.A.">
        <title>Complete genome sequence of the marine planctomycete Pirellula sp. strain 1.</title>
        <authorList>
            <person name="Gloeckner F.O."/>
            <person name="Kube M."/>
            <person name="Bauer M."/>
            <person name="Teeling H."/>
            <person name="Lombardot T."/>
            <person name="Ludwig W."/>
            <person name="Gade D."/>
            <person name="Beck A."/>
            <person name="Borzym K."/>
            <person name="Heitmann K."/>
            <person name="Rabus R."/>
            <person name="Schlesner H."/>
            <person name="Amann R."/>
            <person name="Reinhardt R."/>
        </authorList>
    </citation>
    <scope>NUCLEOTIDE SEQUENCE [LARGE SCALE GENOMIC DNA]</scope>
    <source>
        <strain evidence="10">DSM 10527 / NCIMB 13988 / SH1</strain>
    </source>
</reference>
<accession>Q7UP91</accession>
<evidence type="ECO:0000313" key="9">
    <source>
        <dbReference type="EMBL" id="CAD75171.1"/>
    </source>
</evidence>
<evidence type="ECO:0000256" key="5">
    <source>
        <dbReference type="ARBA" id="ARBA00035648"/>
    </source>
</evidence>
<dbReference type="OrthoDB" id="9771229at2"/>
<dbReference type="InterPro" id="IPR013527">
    <property type="entry name" value="YicC-like_N"/>
</dbReference>
<feature type="compositionally biased region" description="Low complexity" evidence="6">
    <location>
        <begin position="12"/>
        <end position="23"/>
    </location>
</feature>
<dbReference type="HOGENOM" id="CLU_076609_1_0_0"/>
<feature type="domain" description="Endoribonuclease YicC-like C-terminal" evidence="8">
    <location>
        <begin position="207"/>
        <end position="342"/>
    </location>
</feature>
<dbReference type="InParanoid" id="Q7UP91"/>
<dbReference type="eggNOG" id="COG1561">
    <property type="taxonomic scope" value="Bacteria"/>
</dbReference>
<feature type="domain" description="Endoribonuclease YicC-like N-terminal" evidence="7">
    <location>
        <begin position="24"/>
        <end position="190"/>
    </location>
</feature>
<dbReference type="InterPro" id="IPR013551">
    <property type="entry name" value="YicC-like_C"/>
</dbReference>
<dbReference type="EnsemblBacteria" id="CAD75171">
    <property type="protein sequence ID" value="CAD75171"/>
    <property type="gene ID" value="RB7091"/>
</dbReference>
<keyword evidence="4" id="KW-0378">Hydrolase</keyword>
<dbReference type="InterPro" id="IPR005229">
    <property type="entry name" value="YicC/YloC-like"/>
</dbReference>
<dbReference type="PATRIC" id="fig|243090.15.peg.3430"/>
<dbReference type="Pfam" id="PF08340">
    <property type="entry name" value="YicC-like_C"/>
    <property type="match status" value="1"/>
</dbReference>
<sequence>MTQASLRTQVNSSSPHGGSPYPSLRSMTGQGRGETSTAAGSVVTEIRSVNNRGLKIILRTSDSVSEFEPKMEALVRQHLHRGSVTVQVRFTPPPGADLPRINADVVRSYAEQLAQVADSLAMGDAVTSTNIDLAHLMQMPGVLESPSAGSQNRSSDEQALAAKWSLVQESIESALDRFKQMRSDEAIAMAESIEQDMTLIQARCEEIAKRSPQVVARYQERLRERIEKALSENGLSVGDPVDLIREVQLFADRSDISEELTRLGSHLGLMRGVLAGDSAETASSESGSRGEAVGRKLDFIIQELNRETNTIGSKAGDAEIAEHVVEIKCAIERMRELVQNLE</sequence>
<feature type="compositionally biased region" description="Polar residues" evidence="6">
    <location>
        <begin position="1"/>
        <end position="11"/>
    </location>
</feature>
<evidence type="ECO:0000259" key="8">
    <source>
        <dbReference type="Pfam" id="PF08340"/>
    </source>
</evidence>
<evidence type="ECO:0008006" key="11">
    <source>
        <dbReference type="Google" id="ProtNLM"/>
    </source>
</evidence>
<evidence type="ECO:0000256" key="4">
    <source>
        <dbReference type="ARBA" id="ARBA00022801"/>
    </source>
</evidence>
<evidence type="ECO:0000256" key="3">
    <source>
        <dbReference type="ARBA" id="ARBA00022759"/>
    </source>
</evidence>
<evidence type="ECO:0000313" key="10">
    <source>
        <dbReference type="Proteomes" id="UP000001025"/>
    </source>
</evidence>
<dbReference type="STRING" id="243090.RB7091"/>
<dbReference type="NCBIfam" id="TIGR00255">
    <property type="entry name" value="YicC/YloC family endoribonuclease"/>
    <property type="match status" value="1"/>
</dbReference>
<dbReference type="PANTHER" id="PTHR30636:SF3">
    <property type="entry name" value="UPF0701 PROTEIN YICC"/>
    <property type="match status" value="1"/>
</dbReference>